<dbReference type="Gene3D" id="3.30.70.270">
    <property type="match status" value="1"/>
</dbReference>
<reference evidence="2 3" key="1">
    <citation type="submission" date="2023-07" db="EMBL/GenBank/DDBJ databases">
        <title>Genomic Encyclopedia of Type Strains, Phase IV (KMG-IV): sequencing the most valuable type-strain genomes for metagenomic binning, comparative biology and taxonomic classification.</title>
        <authorList>
            <person name="Goeker M."/>
        </authorList>
    </citation>
    <scope>NUCLEOTIDE SEQUENCE [LARGE SCALE GENOMIC DNA]</scope>
    <source>
        <strain evidence="2 3">DSM 29005</strain>
    </source>
</reference>
<gene>
    <name evidence="2" type="ORF">J2S19_003707</name>
</gene>
<dbReference type="PANTHER" id="PTHR45138">
    <property type="entry name" value="REGULATORY COMPONENTS OF SENSORY TRANSDUCTION SYSTEM"/>
    <property type="match status" value="1"/>
</dbReference>
<dbReference type="InterPro" id="IPR029787">
    <property type="entry name" value="Nucleotide_cyclase"/>
</dbReference>
<dbReference type="InterPro" id="IPR000160">
    <property type="entry name" value="GGDEF_dom"/>
</dbReference>
<dbReference type="SUPFAM" id="SSF55073">
    <property type="entry name" value="Nucleotide cyclase"/>
    <property type="match status" value="1"/>
</dbReference>
<comment type="caution">
    <text evidence="2">The sequence shown here is derived from an EMBL/GenBank/DDBJ whole genome shotgun (WGS) entry which is preliminary data.</text>
</comment>
<dbReference type="PROSITE" id="PS50887">
    <property type="entry name" value="GGDEF"/>
    <property type="match status" value="1"/>
</dbReference>
<keyword evidence="3" id="KW-1185">Reference proteome</keyword>
<evidence type="ECO:0000313" key="3">
    <source>
        <dbReference type="Proteomes" id="UP001234495"/>
    </source>
</evidence>
<dbReference type="PANTHER" id="PTHR45138:SF9">
    <property type="entry name" value="DIGUANYLATE CYCLASE DGCM-RELATED"/>
    <property type="match status" value="1"/>
</dbReference>
<dbReference type="Pfam" id="PF00990">
    <property type="entry name" value="GGDEF"/>
    <property type="match status" value="1"/>
</dbReference>
<dbReference type="CDD" id="cd01949">
    <property type="entry name" value="GGDEF"/>
    <property type="match status" value="1"/>
</dbReference>
<dbReference type="Proteomes" id="UP001234495">
    <property type="component" value="Unassembled WGS sequence"/>
</dbReference>
<sequence length="157" mass="17999">MTGLFNRRYFENYIASFFKEEKEGIHSIVLCDIDYFKSINDKYGHFVGDAVIKHVANIINNGIKAEKVFVRFGGDELMIFLPYRSAKQSYAIAEAFRKEVEQQTLLVKEYKVGVTISIGISSFQHHHDLSNTIIKADQALYQAKEQGRNQVAITEEN</sequence>
<proteinExistence type="predicted"/>
<evidence type="ECO:0000313" key="2">
    <source>
        <dbReference type="EMBL" id="MDQ0232397.1"/>
    </source>
</evidence>
<protein>
    <submittedName>
        <fullName evidence="2">Diguanylate cyclase (GGDEF)-like protein</fullName>
    </submittedName>
</protein>
<accession>A0ABT9ZJG0</accession>
<dbReference type="NCBIfam" id="TIGR00254">
    <property type="entry name" value="GGDEF"/>
    <property type="match status" value="1"/>
</dbReference>
<organism evidence="2 3">
    <name type="scientific">Metabacillus malikii</name>
    <dbReference type="NCBI Taxonomy" id="1504265"/>
    <lineage>
        <taxon>Bacteria</taxon>
        <taxon>Bacillati</taxon>
        <taxon>Bacillota</taxon>
        <taxon>Bacilli</taxon>
        <taxon>Bacillales</taxon>
        <taxon>Bacillaceae</taxon>
        <taxon>Metabacillus</taxon>
    </lineage>
</organism>
<dbReference type="SMART" id="SM00267">
    <property type="entry name" value="GGDEF"/>
    <property type="match status" value="1"/>
</dbReference>
<feature type="domain" description="GGDEF" evidence="1">
    <location>
        <begin position="24"/>
        <end position="156"/>
    </location>
</feature>
<name>A0ABT9ZJG0_9BACI</name>
<dbReference type="InterPro" id="IPR043128">
    <property type="entry name" value="Rev_trsase/Diguanyl_cyclase"/>
</dbReference>
<dbReference type="InterPro" id="IPR050469">
    <property type="entry name" value="Diguanylate_Cyclase"/>
</dbReference>
<dbReference type="EMBL" id="JAUSUD010000020">
    <property type="protein sequence ID" value="MDQ0232397.1"/>
    <property type="molecule type" value="Genomic_DNA"/>
</dbReference>
<evidence type="ECO:0000259" key="1">
    <source>
        <dbReference type="PROSITE" id="PS50887"/>
    </source>
</evidence>